<dbReference type="GO" id="GO:0005743">
    <property type="term" value="C:mitochondrial inner membrane"/>
    <property type="evidence" value="ECO:0007669"/>
    <property type="project" value="UniProtKB-SubCell"/>
</dbReference>
<keyword evidence="8" id="KW-1278">Translocase</keyword>
<dbReference type="PROSITE" id="PS50929">
    <property type="entry name" value="ABC_TM1F"/>
    <property type="match status" value="1"/>
</dbReference>
<evidence type="ECO:0000256" key="7">
    <source>
        <dbReference type="ARBA" id="ARBA00022840"/>
    </source>
</evidence>
<keyword evidence="17" id="KW-0378">Hydrolase</keyword>
<feature type="compositionally biased region" description="Low complexity" evidence="14">
    <location>
        <begin position="66"/>
        <end position="82"/>
    </location>
</feature>
<dbReference type="InterPro" id="IPR036640">
    <property type="entry name" value="ABC1_TM_sf"/>
</dbReference>
<protein>
    <recommendedName>
        <fullName evidence="12">Iron-sulfur clusters transporter ATM1, mitochondrial</fullName>
    </recommendedName>
    <alternativeName>
        <fullName evidence="13">Iron-sulfur clusters transporter atm1, mitochondrial</fullName>
    </alternativeName>
</protein>
<evidence type="ECO:0000256" key="10">
    <source>
        <dbReference type="ARBA" id="ARBA00023136"/>
    </source>
</evidence>
<evidence type="ECO:0000256" key="1">
    <source>
        <dbReference type="ARBA" id="ARBA00004448"/>
    </source>
</evidence>
<dbReference type="FunFam" id="3.40.50.300:FF:000186">
    <property type="entry name" value="ATP-binding cassette sub-family B member 7, mitochondrial"/>
    <property type="match status" value="1"/>
</dbReference>
<evidence type="ECO:0000256" key="8">
    <source>
        <dbReference type="ARBA" id="ARBA00022967"/>
    </source>
</evidence>
<dbReference type="Proteomes" id="UP000076722">
    <property type="component" value="Unassembled WGS sequence"/>
</dbReference>
<evidence type="ECO:0000256" key="6">
    <source>
        <dbReference type="ARBA" id="ARBA00022792"/>
    </source>
</evidence>
<evidence type="ECO:0000256" key="9">
    <source>
        <dbReference type="ARBA" id="ARBA00022989"/>
    </source>
</evidence>
<dbReference type="GO" id="GO:0005524">
    <property type="term" value="F:ATP binding"/>
    <property type="evidence" value="ECO:0007669"/>
    <property type="project" value="UniProtKB-KW"/>
</dbReference>
<dbReference type="SUPFAM" id="SSF52540">
    <property type="entry name" value="P-loop containing nucleoside triphosphate hydrolases"/>
    <property type="match status" value="1"/>
</dbReference>
<dbReference type="CDD" id="cd18582">
    <property type="entry name" value="ABC_6TM_ATM1_ABCB7"/>
    <property type="match status" value="1"/>
</dbReference>
<dbReference type="InterPro" id="IPR003593">
    <property type="entry name" value="AAA+_ATPase"/>
</dbReference>
<keyword evidence="18" id="KW-1185">Reference proteome</keyword>
<dbReference type="InterPro" id="IPR003439">
    <property type="entry name" value="ABC_transporter-like_ATP-bd"/>
</dbReference>
<feature type="region of interest" description="Disordered" evidence="14">
    <location>
        <begin position="44"/>
        <end position="89"/>
    </location>
</feature>
<keyword evidence="9" id="KW-1133">Transmembrane helix</keyword>
<dbReference type="InterPro" id="IPR011527">
    <property type="entry name" value="ABC1_TM_dom"/>
</dbReference>
<evidence type="ECO:0000313" key="17">
    <source>
        <dbReference type="EMBL" id="KZS92676.1"/>
    </source>
</evidence>
<evidence type="ECO:0000256" key="4">
    <source>
        <dbReference type="ARBA" id="ARBA00022692"/>
    </source>
</evidence>
<keyword evidence="3" id="KW-0813">Transport</keyword>
<dbReference type="SMART" id="SM00382">
    <property type="entry name" value="AAA"/>
    <property type="match status" value="1"/>
</dbReference>
<evidence type="ECO:0000256" key="14">
    <source>
        <dbReference type="SAM" id="MobiDB-lite"/>
    </source>
</evidence>
<name>A0A164TVT8_9AGAM</name>
<accession>A0A164TVT8</accession>
<dbReference type="Pfam" id="PF00664">
    <property type="entry name" value="ABC_membrane"/>
    <property type="match status" value="1"/>
</dbReference>
<evidence type="ECO:0000256" key="12">
    <source>
        <dbReference type="ARBA" id="ARBA00039906"/>
    </source>
</evidence>
<keyword evidence="7" id="KW-0067">ATP-binding</keyword>
<organism evidence="17 18">
    <name type="scientific">Sistotremastrum niveocremeum HHB9708</name>
    <dbReference type="NCBI Taxonomy" id="1314777"/>
    <lineage>
        <taxon>Eukaryota</taxon>
        <taxon>Fungi</taxon>
        <taxon>Dikarya</taxon>
        <taxon>Basidiomycota</taxon>
        <taxon>Agaricomycotina</taxon>
        <taxon>Agaricomycetes</taxon>
        <taxon>Sistotremastrales</taxon>
        <taxon>Sistotremastraceae</taxon>
        <taxon>Sertulicium</taxon>
        <taxon>Sertulicium niveocremeum</taxon>
    </lineage>
</organism>
<evidence type="ECO:0000259" key="16">
    <source>
        <dbReference type="PROSITE" id="PS50929"/>
    </source>
</evidence>
<evidence type="ECO:0000256" key="3">
    <source>
        <dbReference type="ARBA" id="ARBA00022448"/>
    </source>
</evidence>
<feature type="domain" description="ABC transporter" evidence="15">
    <location>
        <begin position="458"/>
        <end position="694"/>
    </location>
</feature>
<dbReference type="OrthoDB" id="6500128at2759"/>
<dbReference type="FunFam" id="1.20.1560.10:FF:000004">
    <property type="entry name" value="ATP-binding cassette sub-family B member 7"/>
    <property type="match status" value="1"/>
</dbReference>
<keyword evidence="4" id="KW-0812">Transmembrane</keyword>
<comment type="subcellular location">
    <subcellularLocation>
        <location evidence="1">Mitochondrion inner membrane</location>
        <topology evidence="1">Multi-pass membrane protein</topology>
    </subcellularLocation>
</comment>
<evidence type="ECO:0000256" key="13">
    <source>
        <dbReference type="ARBA" id="ARBA00040792"/>
    </source>
</evidence>
<keyword evidence="10" id="KW-0472">Membrane</keyword>
<dbReference type="InterPro" id="IPR039421">
    <property type="entry name" value="Type_1_exporter"/>
</dbReference>
<dbReference type="PANTHER" id="PTHR24221:SF402">
    <property type="entry name" value="IRON-SULFUR CLUSTERS TRANSPORTER ABCB7, MITOCHONDRIAL"/>
    <property type="match status" value="1"/>
</dbReference>
<keyword evidence="6" id="KW-0496">Mitochondrion</keyword>
<evidence type="ECO:0000313" key="18">
    <source>
        <dbReference type="Proteomes" id="UP000076722"/>
    </source>
</evidence>
<evidence type="ECO:0000256" key="2">
    <source>
        <dbReference type="ARBA" id="ARBA00011738"/>
    </source>
</evidence>
<feature type="domain" description="ABC transmembrane type-1" evidence="16">
    <location>
        <begin position="136"/>
        <end position="424"/>
    </location>
</feature>
<dbReference type="EMBL" id="KV419409">
    <property type="protein sequence ID" value="KZS92676.1"/>
    <property type="molecule type" value="Genomic_DNA"/>
</dbReference>
<dbReference type="GO" id="GO:0140466">
    <property type="term" value="P:iron-sulfur cluster export from the mitochondrion"/>
    <property type="evidence" value="ECO:0007669"/>
    <property type="project" value="UniProtKB-ARBA"/>
</dbReference>
<keyword evidence="6" id="KW-0999">Mitochondrion inner membrane</keyword>
<evidence type="ECO:0000256" key="5">
    <source>
        <dbReference type="ARBA" id="ARBA00022741"/>
    </source>
</evidence>
<dbReference type="Pfam" id="PF00005">
    <property type="entry name" value="ABC_tran"/>
    <property type="match status" value="1"/>
</dbReference>
<dbReference type="GO" id="GO:0006879">
    <property type="term" value="P:intracellular iron ion homeostasis"/>
    <property type="evidence" value="ECO:0007669"/>
    <property type="project" value="TreeGrafter"/>
</dbReference>
<dbReference type="InterPro" id="IPR017871">
    <property type="entry name" value="ABC_transporter-like_CS"/>
</dbReference>
<dbReference type="PANTHER" id="PTHR24221">
    <property type="entry name" value="ATP-BINDING CASSETTE SUB-FAMILY B"/>
    <property type="match status" value="1"/>
</dbReference>
<dbReference type="GO" id="GO:0016887">
    <property type="term" value="F:ATP hydrolysis activity"/>
    <property type="evidence" value="ECO:0007669"/>
    <property type="project" value="InterPro"/>
</dbReference>
<keyword evidence="5" id="KW-0547">Nucleotide-binding</keyword>
<gene>
    <name evidence="17" type="ORF">SISNIDRAFT_509646</name>
</gene>
<evidence type="ECO:0000256" key="11">
    <source>
        <dbReference type="ARBA" id="ARBA00024363"/>
    </source>
</evidence>
<dbReference type="STRING" id="1314777.A0A164TVT8"/>
<dbReference type="SUPFAM" id="SSF90123">
    <property type="entry name" value="ABC transporter transmembrane region"/>
    <property type="match status" value="1"/>
</dbReference>
<evidence type="ECO:0000259" key="15">
    <source>
        <dbReference type="PROSITE" id="PS50893"/>
    </source>
</evidence>
<reference evidence="17 18" key="1">
    <citation type="journal article" date="2016" name="Mol. Biol. Evol.">
        <title>Comparative Genomics of Early-Diverging Mushroom-Forming Fungi Provides Insights into the Origins of Lignocellulose Decay Capabilities.</title>
        <authorList>
            <person name="Nagy L.G."/>
            <person name="Riley R."/>
            <person name="Tritt A."/>
            <person name="Adam C."/>
            <person name="Daum C."/>
            <person name="Floudas D."/>
            <person name="Sun H."/>
            <person name="Yadav J.S."/>
            <person name="Pangilinan J."/>
            <person name="Larsson K.H."/>
            <person name="Matsuura K."/>
            <person name="Barry K."/>
            <person name="Labutti K."/>
            <person name="Kuo R."/>
            <person name="Ohm R.A."/>
            <person name="Bhattacharya S.S."/>
            <person name="Shirouzu T."/>
            <person name="Yoshinaga Y."/>
            <person name="Martin F.M."/>
            <person name="Grigoriev I.V."/>
            <person name="Hibbett D.S."/>
        </authorList>
    </citation>
    <scope>NUCLEOTIDE SEQUENCE [LARGE SCALE GENOMIC DNA]</scope>
    <source>
        <strain evidence="17 18">HHB9708</strain>
    </source>
</reference>
<comment type="subunit">
    <text evidence="2">Homodimer.</text>
</comment>
<proteinExistence type="inferred from homology"/>
<dbReference type="GO" id="GO:0140359">
    <property type="term" value="F:ABC-type transporter activity"/>
    <property type="evidence" value="ECO:0007669"/>
    <property type="project" value="InterPro"/>
</dbReference>
<dbReference type="PROSITE" id="PS00211">
    <property type="entry name" value="ABC_TRANSPORTER_1"/>
    <property type="match status" value="1"/>
</dbReference>
<dbReference type="Gene3D" id="1.20.1560.10">
    <property type="entry name" value="ABC transporter type 1, transmembrane domain"/>
    <property type="match status" value="1"/>
</dbReference>
<dbReference type="AlphaFoldDB" id="A0A164TVT8"/>
<comment type="similarity">
    <text evidence="11">Belongs to the ABC transporter superfamily. ABCB family. Heavy Metal importer (TC 3.A.1.210) subfamily.</text>
</comment>
<dbReference type="PROSITE" id="PS50893">
    <property type="entry name" value="ABC_TRANSPORTER_2"/>
    <property type="match status" value="1"/>
</dbReference>
<dbReference type="Gene3D" id="3.40.50.300">
    <property type="entry name" value="P-loop containing nucleotide triphosphate hydrolases"/>
    <property type="match status" value="1"/>
</dbReference>
<dbReference type="InterPro" id="IPR027417">
    <property type="entry name" value="P-loop_NTPase"/>
</dbReference>
<sequence length="712" mass="79094">MVSVAQVRSLACRAQQPTLSFCFPNVRASSRAFSTYHIGQTSTFAPQRRPSLYPRDTTQLRPFARPKTSTTAKPPSSQTTTPASPPTVDVTAKVDLGSDAKHLTRAEQRAKDWAILKRLTVNIWPPNDWGVKARVLGGLGLLLAAKICNVQVPLIFKNVIDALNIEMTSESTVWILAGSLILAYGTARIGATLFSELLNAVFANVGQRAIRKVARETFGHLLNLDLKFHLSRQTGGLTRAIDRGTKGITFLLSAIIFRIVPTALEISMVCGILSYKFGWEFAVLTSVTMAAYTWFTVKTTAWRTQFRREANVADNKAATTAVDSLINYEAVKHFNNEAYEIAQYDKHLKSYEKSSLKIATSLAFLNSGQNIIYSTSLTLMMFLAAQGVVNGTMTVGDLVMANQLVFQLSLPLNFLGSIYREMRQSLLDMEVLFNLQTQNQPPADKPGAKALELRGGSIRFENVNFAYNPNRPIFKDLSFTIPAGKKVAIVGPSGCGKSTVFRLLYRFYDPSSGHILIDDQDTQDVQMDSLRKNIGVVPQDTPLFHNDILHNIRYGRLSASDEEVVEAAKKANVHDTIMRLPDKYQTTVGERGLMISGGEKQRLAVARVLLKDPPILFFDEATSALDSVTENELMRNVNETLLNRQRTSIFIAHRLRTVVEADLIIVLRDGEVVEQGTHESLLRAGGLYHDMWLEQASDPFGEDVLEERTKDN</sequence>
<dbReference type="CDD" id="cd03253">
    <property type="entry name" value="ABCC_ATM1_transporter"/>
    <property type="match status" value="1"/>
</dbReference>